<protein>
    <submittedName>
        <fullName evidence="1">Predicted protein</fullName>
    </submittedName>
</protein>
<keyword evidence="2" id="KW-1185">Reference proteome</keyword>
<dbReference type="HOGENOM" id="CLU_3335728_0_0_1"/>
<dbReference type="Proteomes" id="UP000002668">
    <property type="component" value="Genome"/>
</dbReference>
<dbReference type="EMBL" id="FP929132">
    <property type="protein sequence ID" value="CBX97668.1"/>
    <property type="molecule type" value="Genomic_DNA"/>
</dbReference>
<dbReference type="InParanoid" id="E5A1V1"/>
<sequence length="38" mass="4219">MKDIESRNIGIAGSALYERCRVAVAILWRMTHSKASSP</sequence>
<name>E5A1V1_LEPMJ</name>
<gene>
    <name evidence="1" type="ORF">LEMA_uP090770.1</name>
</gene>
<accession>E5A1V1</accession>
<reference evidence="2" key="1">
    <citation type="journal article" date="2011" name="Nat. Commun.">
        <title>Effector diversification within compartments of the Leptosphaeria maculans genome affected by Repeat-Induced Point mutations.</title>
        <authorList>
            <person name="Rouxel T."/>
            <person name="Grandaubert J."/>
            <person name="Hane J.K."/>
            <person name="Hoede C."/>
            <person name="van de Wouw A.P."/>
            <person name="Couloux A."/>
            <person name="Dominguez V."/>
            <person name="Anthouard V."/>
            <person name="Bally P."/>
            <person name="Bourras S."/>
            <person name="Cozijnsen A.J."/>
            <person name="Ciuffetti L.M."/>
            <person name="Degrave A."/>
            <person name="Dilmaghani A."/>
            <person name="Duret L."/>
            <person name="Fudal I."/>
            <person name="Goodwin S.B."/>
            <person name="Gout L."/>
            <person name="Glaser N."/>
            <person name="Linglin J."/>
            <person name="Kema G.H.J."/>
            <person name="Lapalu N."/>
            <person name="Lawrence C.B."/>
            <person name="May K."/>
            <person name="Meyer M."/>
            <person name="Ollivier B."/>
            <person name="Poulain J."/>
            <person name="Schoch C.L."/>
            <person name="Simon A."/>
            <person name="Spatafora J.W."/>
            <person name="Stachowiak A."/>
            <person name="Turgeon B.G."/>
            <person name="Tyler B.M."/>
            <person name="Vincent D."/>
            <person name="Weissenbach J."/>
            <person name="Amselem J."/>
            <person name="Quesneville H."/>
            <person name="Oliver R.P."/>
            <person name="Wincker P."/>
            <person name="Balesdent M.-H."/>
            <person name="Howlett B.J."/>
        </authorList>
    </citation>
    <scope>NUCLEOTIDE SEQUENCE [LARGE SCALE GENOMIC DNA]</scope>
    <source>
        <strain evidence="2">JN3 / isolate v23.1.3 / race Av1-4-5-6-7-8</strain>
    </source>
</reference>
<dbReference type="VEuPathDB" id="FungiDB:LEMA_uP090770.1"/>
<proteinExistence type="predicted"/>
<evidence type="ECO:0000313" key="1">
    <source>
        <dbReference type="EMBL" id="CBX97668.1"/>
    </source>
</evidence>
<organism evidence="2">
    <name type="scientific">Leptosphaeria maculans (strain JN3 / isolate v23.1.3 / race Av1-4-5-6-7-8)</name>
    <name type="common">Blackleg fungus</name>
    <name type="synonym">Phoma lingam</name>
    <dbReference type="NCBI Taxonomy" id="985895"/>
    <lineage>
        <taxon>Eukaryota</taxon>
        <taxon>Fungi</taxon>
        <taxon>Dikarya</taxon>
        <taxon>Ascomycota</taxon>
        <taxon>Pezizomycotina</taxon>
        <taxon>Dothideomycetes</taxon>
        <taxon>Pleosporomycetidae</taxon>
        <taxon>Pleosporales</taxon>
        <taxon>Pleosporineae</taxon>
        <taxon>Leptosphaeriaceae</taxon>
        <taxon>Plenodomus</taxon>
        <taxon>Plenodomus lingam/Leptosphaeria maculans species complex</taxon>
    </lineage>
</organism>
<dbReference type="AlphaFoldDB" id="E5A1V1"/>
<evidence type="ECO:0000313" key="2">
    <source>
        <dbReference type="Proteomes" id="UP000002668"/>
    </source>
</evidence>